<evidence type="ECO:0000313" key="1">
    <source>
        <dbReference type="EMBL" id="SVC57780.1"/>
    </source>
</evidence>
<dbReference type="GO" id="GO:0018836">
    <property type="term" value="F:alkylmercury lyase activity"/>
    <property type="evidence" value="ECO:0007669"/>
    <property type="project" value="InterPro"/>
</dbReference>
<dbReference type="Pfam" id="PF03243">
    <property type="entry name" value="MerB"/>
    <property type="match status" value="1"/>
</dbReference>
<dbReference type="EMBL" id="UINC01098907">
    <property type="protein sequence ID" value="SVC57780.1"/>
    <property type="molecule type" value="Genomic_DNA"/>
</dbReference>
<dbReference type="AlphaFoldDB" id="A0A382NAM2"/>
<dbReference type="SUPFAM" id="SSF160387">
    <property type="entry name" value="NosL/MerB-like"/>
    <property type="match status" value="1"/>
</dbReference>
<dbReference type="InterPro" id="IPR053717">
    <property type="entry name" value="MerB_lyase_sf"/>
</dbReference>
<sequence>NSLAEYFNCSSKKIRSSLRRLQEYHGVVLHESSDEIWIIHPFSLAPTNFLVRQGAQEWWGNCGWCSLGIAALVGGRVQIITTLGADDRQVTIEIEGEDISEPGLLVHFPTPMAKIWENVVYSCSMMLVFETESHIDKWCVRHNVSKGDIKRLDELYPFAAEWYGKYLDVNWKKWTVSEAHELMDRHGFSGPTWALEDRVGRF</sequence>
<dbReference type="InterPro" id="IPR004927">
    <property type="entry name" value="MerB"/>
</dbReference>
<accession>A0A382NAM2</accession>
<proteinExistence type="predicted"/>
<dbReference type="Gene3D" id="3.30.450.410">
    <property type="match status" value="1"/>
</dbReference>
<name>A0A382NAM2_9ZZZZ</name>
<organism evidence="1">
    <name type="scientific">marine metagenome</name>
    <dbReference type="NCBI Taxonomy" id="408172"/>
    <lineage>
        <taxon>unclassified sequences</taxon>
        <taxon>metagenomes</taxon>
        <taxon>ecological metagenomes</taxon>
    </lineage>
</organism>
<reference evidence="1" key="1">
    <citation type="submission" date="2018-05" db="EMBL/GenBank/DDBJ databases">
        <authorList>
            <person name="Lanie J.A."/>
            <person name="Ng W.-L."/>
            <person name="Kazmierczak K.M."/>
            <person name="Andrzejewski T.M."/>
            <person name="Davidsen T.M."/>
            <person name="Wayne K.J."/>
            <person name="Tettelin H."/>
            <person name="Glass J.I."/>
            <person name="Rusch D."/>
            <person name="Podicherti R."/>
            <person name="Tsui H.-C.T."/>
            <person name="Winkler M.E."/>
        </authorList>
    </citation>
    <scope>NUCLEOTIDE SEQUENCE</scope>
</reference>
<gene>
    <name evidence="1" type="ORF">METZ01_LOCUS310634</name>
</gene>
<protein>
    <recommendedName>
        <fullName evidence="2">Alkylmercury lyase</fullName>
    </recommendedName>
</protein>
<feature type="non-terminal residue" evidence="1">
    <location>
        <position position="1"/>
    </location>
</feature>
<evidence type="ECO:0008006" key="2">
    <source>
        <dbReference type="Google" id="ProtNLM"/>
    </source>
</evidence>